<sequence>MNALFDTAGATAATFFANAIDTESKGIDIVISHKTSFGNNVSLKTDLSGTFSNTYRVVDIHASSVLAAAGQINKYYSEASRVYLQEAIPKVKANLTNSISYKKFDFFLRNVYFGKVTDPNIADANNDGTINAIVVNNQEVENEHPTWAAKIISDLSVGFKLTNAAKIVVGANNIFDIYPTLNLGPQTIKQRASGVNANGGVTYSPTTSSNNYIDLSNANQFVYSRNTSQFGQNGRFVFARLSFSF</sequence>
<evidence type="ECO:0000256" key="1">
    <source>
        <dbReference type="ARBA" id="ARBA00004442"/>
    </source>
</evidence>
<dbReference type="GO" id="GO:0009279">
    <property type="term" value="C:cell outer membrane"/>
    <property type="evidence" value="ECO:0007669"/>
    <property type="project" value="UniProtKB-SubCell"/>
</dbReference>
<protein>
    <submittedName>
        <fullName evidence="4">TonB dependent receptor</fullName>
    </submittedName>
</protein>
<accession>A0A1I2I7V9</accession>
<dbReference type="PANTHER" id="PTHR47234:SF3">
    <property type="entry name" value="SECRETIN_TONB SHORT N-TERMINAL DOMAIN-CONTAINING PROTEIN"/>
    <property type="match status" value="1"/>
</dbReference>
<reference evidence="5" key="1">
    <citation type="submission" date="2016-10" db="EMBL/GenBank/DDBJ databases">
        <authorList>
            <person name="Varghese N."/>
            <person name="Submissions S."/>
        </authorList>
    </citation>
    <scope>NUCLEOTIDE SEQUENCE [LARGE SCALE GENOMIC DNA]</scope>
    <source>
        <strain evidence="5">CGMCC 1.9227</strain>
    </source>
</reference>
<dbReference type="SUPFAM" id="SSF56935">
    <property type="entry name" value="Porins"/>
    <property type="match status" value="1"/>
</dbReference>
<organism evidence="4 5">
    <name type="scientific">Flavobacterium xueshanense</name>
    <dbReference type="NCBI Taxonomy" id="935223"/>
    <lineage>
        <taxon>Bacteria</taxon>
        <taxon>Pseudomonadati</taxon>
        <taxon>Bacteroidota</taxon>
        <taxon>Flavobacteriia</taxon>
        <taxon>Flavobacteriales</taxon>
        <taxon>Flavobacteriaceae</taxon>
        <taxon>Flavobacterium</taxon>
    </lineage>
</organism>
<evidence type="ECO:0000256" key="2">
    <source>
        <dbReference type="ARBA" id="ARBA00023136"/>
    </source>
</evidence>
<dbReference type="EMBL" id="FONQ01000018">
    <property type="protein sequence ID" value="SFF38365.1"/>
    <property type="molecule type" value="Genomic_DNA"/>
</dbReference>
<keyword evidence="3" id="KW-0998">Cell outer membrane</keyword>
<dbReference type="Gene3D" id="2.40.170.20">
    <property type="entry name" value="TonB-dependent receptor, beta-barrel domain"/>
    <property type="match status" value="1"/>
</dbReference>
<evidence type="ECO:0000313" key="5">
    <source>
        <dbReference type="Proteomes" id="UP000198596"/>
    </source>
</evidence>
<keyword evidence="5" id="KW-1185">Reference proteome</keyword>
<dbReference type="Proteomes" id="UP000198596">
    <property type="component" value="Unassembled WGS sequence"/>
</dbReference>
<dbReference type="RefSeq" id="WP_208857674.1">
    <property type="nucleotide sequence ID" value="NZ_FONQ01000018.1"/>
</dbReference>
<dbReference type="InterPro" id="IPR036942">
    <property type="entry name" value="Beta-barrel_TonB_sf"/>
</dbReference>
<proteinExistence type="predicted"/>
<keyword evidence="2" id="KW-0472">Membrane</keyword>
<keyword evidence="4" id="KW-0675">Receptor</keyword>
<evidence type="ECO:0000256" key="3">
    <source>
        <dbReference type="ARBA" id="ARBA00023237"/>
    </source>
</evidence>
<dbReference type="PANTHER" id="PTHR47234">
    <property type="match status" value="1"/>
</dbReference>
<evidence type="ECO:0000313" key="4">
    <source>
        <dbReference type="EMBL" id="SFF38365.1"/>
    </source>
</evidence>
<dbReference type="AlphaFoldDB" id="A0A1I2I7V9"/>
<name>A0A1I2I7V9_9FLAO</name>
<comment type="subcellular location">
    <subcellularLocation>
        <location evidence="1">Cell outer membrane</location>
    </subcellularLocation>
</comment>
<gene>
    <name evidence="4" type="ORF">SAMN04488131_11848</name>
</gene>
<dbReference type="STRING" id="935223.SAMN04488131_11848"/>